<dbReference type="PANTHER" id="PTHR46148:SF59">
    <property type="entry name" value="NUCLEOTIDYLTRANSFERASE, RIBONUCLEASE H"/>
    <property type="match status" value="1"/>
</dbReference>
<keyword evidence="2" id="KW-0695">RNA-directed DNA polymerase</keyword>
<keyword evidence="2" id="KW-0808">Transferase</keyword>
<dbReference type="Pfam" id="PF24626">
    <property type="entry name" value="SH3_Tf2-1"/>
    <property type="match status" value="1"/>
</dbReference>
<evidence type="ECO:0000259" key="1">
    <source>
        <dbReference type="Pfam" id="PF24626"/>
    </source>
</evidence>
<evidence type="ECO:0000313" key="3">
    <source>
        <dbReference type="Proteomes" id="UP001151760"/>
    </source>
</evidence>
<comment type="caution">
    <text evidence="2">The sequence shown here is derived from an EMBL/GenBank/DDBJ whole genome shotgun (WGS) entry which is preliminary data.</text>
</comment>
<dbReference type="InterPro" id="IPR056924">
    <property type="entry name" value="SH3_Tf2-1"/>
</dbReference>
<accession>A0ABQ4ZNA4</accession>
<dbReference type="GO" id="GO:0003964">
    <property type="term" value="F:RNA-directed DNA polymerase activity"/>
    <property type="evidence" value="ECO:0007669"/>
    <property type="project" value="UniProtKB-KW"/>
</dbReference>
<organism evidence="2 3">
    <name type="scientific">Tanacetum coccineum</name>
    <dbReference type="NCBI Taxonomy" id="301880"/>
    <lineage>
        <taxon>Eukaryota</taxon>
        <taxon>Viridiplantae</taxon>
        <taxon>Streptophyta</taxon>
        <taxon>Embryophyta</taxon>
        <taxon>Tracheophyta</taxon>
        <taxon>Spermatophyta</taxon>
        <taxon>Magnoliopsida</taxon>
        <taxon>eudicotyledons</taxon>
        <taxon>Gunneridae</taxon>
        <taxon>Pentapetalae</taxon>
        <taxon>asterids</taxon>
        <taxon>campanulids</taxon>
        <taxon>Asterales</taxon>
        <taxon>Asteraceae</taxon>
        <taxon>Asteroideae</taxon>
        <taxon>Anthemideae</taxon>
        <taxon>Anthemidinae</taxon>
        <taxon>Tanacetum</taxon>
    </lineage>
</organism>
<dbReference type="Gene3D" id="3.60.10.10">
    <property type="entry name" value="Endonuclease/exonuclease/phosphatase"/>
    <property type="match status" value="1"/>
</dbReference>
<dbReference type="Proteomes" id="UP001151760">
    <property type="component" value="Unassembled WGS sequence"/>
</dbReference>
<keyword evidence="3" id="KW-1185">Reference proteome</keyword>
<proteinExistence type="predicted"/>
<keyword evidence="2" id="KW-0548">Nucleotidyltransferase</keyword>
<dbReference type="SUPFAM" id="SSF56219">
    <property type="entry name" value="DNase I-like"/>
    <property type="match status" value="1"/>
</dbReference>
<feature type="domain" description="Tf2-1-like SH3-like" evidence="1">
    <location>
        <begin position="134"/>
        <end position="178"/>
    </location>
</feature>
<name>A0ABQ4ZNA4_9ASTR</name>
<gene>
    <name evidence="2" type="ORF">Tco_0773111</name>
</gene>
<dbReference type="PANTHER" id="PTHR46148">
    <property type="entry name" value="CHROMO DOMAIN-CONTAINING PROTEIN"/>
    <property type="match status" value="1"/>
</dbReference>
<sequence>MSMTIQSSVKDKILATSSETSKVENAPAEMLRDLDQQMEKRADDGKANVVTDALSRKERVKPRRVRAMAMTIQYGVRGMILTAQSELFSKRTCSQKLHGLPVASSSSYIQERLQDVKLRRIYIDETIARNGILGKLALRYVGPFEILERISPVAYRLRLPEELSGVHDTFHVSNLKKCLADASLHVPLDEIKFLFDELRDWVVNDVVTQLKVFDESPRAGKVVSSLVVHLFVTMPAQRSNEDQAVRISKSIFVTNFPDNLGRRNWEGLRGYGRSFWRGNLLSDWILETFPPLIASVARSSTGVGIDDSFEAVLLGGLWVLIELDNEGSKQKFLDHVGVNSWFCTLLNAYNDFVSDERGEALDIEDNFGSSFARKRLCILTKQPESILEKFKVIFKGKVFVARAKELFTWNPSFYEPKSPVYTSDDESKHGARILNDGAQNSDVESDDECNVDGVSETVFSDNVDECNVDGHGKETDKQQSKDPFGFYDLLNKLPAKGVRDASTSLSHPPGFTPKTSVTHANVGEICEDGPTNGEDMVNMPRVDAKVNDHFDRRTTIPLCKNQFLPFHIKFITIWNALLAHKEMKMFLNEYSFSQYSRSLGTNEKEWVKELNCKHRINFLALQETKMDCISHMDVKSLWGNSNFDFVASDSLGNSGGILCIWEASIFKKDGATISDNFIAIYGTWLPRNVKILLVAVYAPQQPGSKRALWDFLSNLVRRWNGEAIIMNDLISIDKDLERGNVSDDILLNRMDLNRRLQILNLFGGLIVDSCVFSLRHLVYLIEYVKEAILRITLNVRFQQPCDDRLKLNAFHNRLSSDQVDELDRAVSRDEIRRAVWNCGENKSPGPDGYTWILAANRIGCAVLNTPFRYLGVTVGEICPKVVLKTMESIRSNSSRVDSSDRKISWVFPRLFALELDKEIVVANKMGASSVSASFRRDVRDGAERQQWDDLSSILNSVVLSSSKDRWTCDLSGDGEFKVKVIRNFIDDLFLPSSDVETRWVKFIPIKVKCFFWRARRDGDLFFSEWDSWFLSFRLSFRLKSI</sequence>
<protein>
    <submittedName>
        <fullName evidence="2">RNA-directed DNA polymerase, eukaryota</fullName>
    </submittedName>
</protein>
<dbReference type="EMBL" id="BQNB010011430">
    <property type="protein sequence ID" value="GJS90475.1"/>
    <property type="molecule type" value="Genomic_DNA"/>
</dbReference>
<dbReference type="InterPro" id="IPR036691">
    <property type="entry name" value="Endo/exonu/phosph_ase_sf"/>
</dbReference>
<reference evidence="2" key="2">
    <citation type="submission" date="2022-01" db="EMBL/GenBank/DDBJ databases">
        <authorList>
            <person name="Yamashiro T."/>
            <person name="Shiraishi A."/>
            <person name="Satake H."/>
            <person name="Nakayama K."/>
        </authorList>
    </citation>
    <scope>NUCLEOTIDE SEQUENCE</scope>
</reference>
<reference evidence="2" key="1">
    <citation type="journal article" date="2022" name="Int. J. Mol. Sci.">
        <title>Draft Genome of Tanacetum Coccineum: Genomic Comparison of Closely Related Tanacetum-Family Plants.</title>
        <authorList>
            <person name="Yamashiro T."/>
            <person name="Shiraishi A."/>
            <person name="Nakayama K."/>
            <person name="Satake H."/>
        </authorList>
    </citation>
    <scope>NUCLEOTIDE SEQUENCE</scope>
</reference>
<evidence type="ECO:0000313" key="2">
    <source>
        <dbReference type="EMBL" id="GJS90475.1"/>
    </source>
</evidence>